<proteinExistence type="predicted"/>
<evidence type="ECO:0000313" key="1">
    <source>
        <dbReference type="EMBL" id="GJN02877.1"/>
    </source>
</evidence>
<dbReference type="AlphaFoldDB" id="A0AAV5CY85"/>
<reference evidence="1" key="2">
    <citation type="submission" date="2021-12" db="EMBL/GenBank/DDBJ databases">
        <title>Resequencing data analysis of finger millet.</title>
        <authorList>
            <person name="Hatakeyama M."/>
            <person name="Aluri S."/>
            <person name="Balachadran M.T."/>
            <person name="Sivarajan S.R."/>
            <person name="Poveda L."/>
            <person name="Shimizu-Inatsugi R."/>
            <person name="Schlapbach R."/>
            <person name="Sreeman S.M."/>
            <person name="Shimizu K.K."/>
        </authorList>
    </citation>
    <scope>NUCLEOTIDE SEQUENCE</scope>
</reference>
<keyword evidence="2" id="KW-1185">Reference proteome</keyword>
<protein>
    <submittedName>
        <fullName evidence="1">Uncharacterized protein</fullName>
    </submittedName>
</protein>
<accession>A0AAV5CY85</accession>
<comment type="caution">
    <text evidence="1">The sequence shown here is derived from an EMBL/GenBank/DDBJ whole genome shotgun (WGS) entry which is preliminary data.</text>
</comment>
<dbReference type="PANTHER" id="PTHR15546">
    <property type="entry name" value="BROMODOMAIN ADJACENT TO ZINC FINGER DOMAIN, 2A"/>
    <property type="match status" value="1"/>
</dbReference>
<sequence length="88" mass="10296">MNVIQDSPELRAFDEGEIAITFVQMFQVSNILCLLETVPNSRDLMPLLKRSPFSLLEPPKNLDPNEKVFQISFTREIFRGYQYPFAYH</sequence>
<organism evidence="1 2">
    <name type="scientific">Eleusine coracana subsp. coracana</name>
    <dbReference type="NCBI Taxonomy" id="191504"/>
    <lineage>
        <taxon>Eukaryota</taxon>
        <taxon>Viridiplantae</taxon>
        <taxon>Streptophyta</taxon>
        <taxon>Embryophyta</taxon>
        <taxon>Tracheophyta</taxon>
        <taxon>Spermatophyta</taxon>
        <taxon>Magnoliopsida</taxon>
        <taxon>Liliopsida</taxon>
        <taxon>Poales</taxon>
        <taxon>Poaceae</taxon>
        <taxon>PACMAD clade</taxon>
        <taxon>Chloridoideae</taxon>
        <taxon>Cynodonteae</taxon>
        <taxon>Eleusininae</taxon>
        <taxon>Eleusine</taxon>
    </lineage>
</organism>
<evidence type="ECO:0000313" key="2">
    <source>
        <dbReference type="Proteomes" id="UP001054889"/>
    </source>
</evidence>
<dbReference type="EMBL" id="BQKI01000009">
    <property type="protein sequence ID" value="GJN02877.1"/>
    <property type="molecule type" value="Genomic_DNA"/>
</dbReference>
<dbReference type="PANTHER" id="PTHR15546:SF2">
    <property type="entry name" value="DDT DOMAIN-CONTAINING PROTEIN DDB_G0282237"/>
    <property type="match status" value="1"/>
</dbReference>
<gene>
    <name evidence="1" type="primary">ga20266</name>
    <name evidence="1" type="ORF">PR202_ga20266</name>
</gene>
<name>A0AAV5CY85_ELECO</name>
<dbReference type="InterPro" id="IPR053271">
    <property type="entry name" value="DDT_domain"/>
</dbReference>
<reference evidence="1" key="1">
    <citation type="journal article" date="2018" name="DNA Res.">
        <title>Multiple hybrid de novo genome assembly of finger millet, an orphan allotetraploid crop.</title>
        <authorList>
            <person name="Hatakeyama M."/>
            <person name="Aluri S."/>
            <person name="Balachadran M.T."/>
            <person name="Sivarajan S.R."/>
            <person name="Patrignani A."/>
            <person name="Gruter S."/>
            <person name="Poveda L."/>
            <person name="Shimizu-Inatsugi R."/>
            <person name="Baeten J."/>
            <person name="Francoijs K.J."/>
            <person name="Nataraja K.N."/>
            <person name="Reddy Y.A.N."/>
            <person name="Phadnis S."/>
            <person name="Ravikumar R.L."/>
            <person name="Schlapbach R."/>
            <person name="Sreeman S.M."/>
            <person name="Shimizu K.K."/>
        </authorList>
    </citation>
    <scope>NUCLEOTIDE SEQUENCE</scope>
</reference>
<dbReference type="Proteomes" id="UP001054889">
    <property type="component" value="Unassembled WGS sequence"/>
</dbReference>